<evidence type="ECO:0000256" key="5">
    <source>
        <dbReference type="ARBA" id="ARBA00022840"/>
    </source>
</evidence>
<gene>
    <name evidence="6" type="ORF">C5L30_002457</name>
</gene>
<dbReference type="STRING" id="1612.ABB44_07565"/>
<evidence type="ECO:0000256" key="3">
    <source>
        <dbReference type="ARBA" id="ARBA00022679"/>
    </source>
</evidence>
<evidence type="ECO:0000256" key="4">
    <source>
        <dbReference type="ARBA" id="ARBA00022741"/>
    </source>
</evidence>
<comment type="catalytic activity">
    <reaction evidence="1">
        <text>3'-dephospho-CoA + ATP = 2'-(5''-triphospho-alpha-D-ribosyl)-3'-dephospho-CoA + adenine</text>
        <dbReference type="Rhea" id="RHEA:15117"/>
        <dbReference type="ChEBI" id="CHEBI:16708"/>
        <dbReference type="ChEBI" id="CHEBI:30616"/>
        <dbReference type="ChEBI" id="CHEBI:57328"/>
        <dbReference type="ChEBI" id="CHEBI:61378"/>
        <dbReference type="EC" id="2.4.2.52"/>
    </reaction>
</comment>
<evidence type="ECO:0000256" key="1">
    <source>
        <dbReference type="ARBA" id="ARBA00001210"/>
    </source>
</evidence>
<keyword evidence="3" id="KW-0808">Transferase</keyword>
<name>A0A4R5NE60_9LACO</name>
<evidence type="ECO:0000256" key="2">
    <source>
        <dbReference type="ARBA" id="ARBA00012074"/>
    </source>
</evidence>
<dbReference type="GO" id="GO:0005524">
    <property type="term" value="F:ATP binding"/>
    <property type="evidence" value="ECO:0007669"/>
    <property type="project" value="UniProtKB-KW"/>
</dbReference>
<protein>
    <recommendedName>
        <fullName evidence="2">triphosphoribosyl-dephospho-CoA synthase</fullName>
        <ecNumber evidence="2">2.4.2.52</ecNumber>
    </recommendedName>
</protein>
<proteinExistence type="predicted"/>
<dbReference type="GO" id="GO:0046917">
    <property type="term" value="F:triphosphoribosyl-dephospho-CoA synthase activity"/>
    <property type="evidence" value="ECO:0007669"/>
    <property type="project" value="UniProtKB-EC"/>
</dbReference>
<dbReference type="OrthoDB" id="114886at2"/>
<dbReference type="PANTHER" id="PTHR30201:SF2">
    <property type="entry name" value="2-(5''-TRIPHOSPHORIBOSYL)-3'-DEPHOSPHOCOENZYME-A SYNTHASE"/>
    <property type="match status" value="1"/>
</dbReference>
<evidence type="ECO:0000313" key="6">
    <source>
        <dbReference type="EMBL" id="TDG71877.1"/>
    </source>
</evidence>
<keyword evidence="5" id="KW-0067">ATP-binding</keyword>
<keyword evidence="4" id="KW-0547">Nucleotide-binding</keyword>
<dbReference type="Gene3D" id="1.10.4200.10">
    <property type="entry name" value="Triphosphoribosyl-dephospho-CoA protein"/>
    <property type="match status" value="1"/>
</dbReference>
<dbReference type="EC" id="2.4.2.52" evidence="2"/>
<keyword evidence="7" id="KW-1185">Reference proteome</keyword>
<dbReference type="GO" id="GO:0051191">
    <property type="term" value="P:prosthetic group biosynthetic process"/>
    <property type="evidence" value="ECO:0007669"/>
    <property type="project" value="TreeGrafter"/>
</dbReference>
<accession>A0A4R5NE60</accession>
<evidence type="ECO:0000313" key="7">
    <source>
        <dbReference type="Proteomes" id="UP000295257"/>
    </source>
</evidence>
<sequence length="263" mass="29406">MIETKFLQLAQQAVVALKWEVSFSPKPGLVDAESNGSHTDMDIELFYKSADSLLESFSEIAEKSYRQPIDLSLREEIGRIGRIAEKDMFQATNGVNTHKGAIWSMGLLISAISSQQTNDLATILLTAKDLSRLPDKNVIPKKTHGAVTKQKYALSGAKGEAQNGFPNLAKALAFKPQLDDFDTWMRRLLVLYSNVDDTNIVYRSNLKVLRDFQNLSAQIVVDPRNILNNPQFEKLNDFTQEHNISPGGCADLFAASYFLKHLK</sequence>
<dbReference type="AlphaFoldDB" id="A0A4R5NE60"/>
<comment type="caution">
    <text evidence="6">The sequence shown here is derived from an EMBL/GenBank/DDBJ whole genome shotgun (WGS) entry which is preliminary data.</text>
</comment>
<dbReference type="PANTHER" id="PTHR30201">
    <property type="entry name" value="TRIPHOSPHORIBOSYL-DEPHOSPHO-COA SYNTHASE"/>
    <property type="match status" value="1"/>
</dbReference>
<dbReference type="Proteomes" id="UP000295257">
    <property type="component" value="Unassembled WGS sequence"/>
</dbReference>
<organism evidence="6 7">
    <name type="scientific">Companilactobacillus farciminis</name>
    <dbReference type="NCBI Taxonomy" id="1612"/>
    <lineage>
        <taxon>Bacteria</taxon>
        <taxon>Bacillati</taxon>
        <taxon>Bacillota</taxon>
        <taxon>Bacilli</taxon>
        <taxon>Lactobacillales</taxon>
        <taxon>Lactobacillaceae</taxon>
        <taxon>Companilactobacillus</taxon>
    </lineage>
</organism>
<dbReference type="InterPro" id="IPR002736">
    <property type="entry name" value="CitG"/>
</dbReference>
<dbReference type="RefSeq" id="WP_010020493.1">
    <property type="nucleotide sequence ID" value="NZ_CP162899.1"/>
</dbReference>
<reference evidence="6 7" key="1">
    <citation type="journal article" date="2019" name="Appl. Microbiol. Biotechnol.">
        <title>Uncovering carbohydrate metabolism through a genotype-phenotype association study of 56 lactic acid bacteria genomes.</title>
        <authorList>
            <person name="Buron-Moles G."/>
            <person name="Chailyan A."/>
            <person name="Dolejs I."/>
            <person name="Forster J."/>
            <person name="Miks M.H."/>
        </authorList>
    </citation>
    <scope>NUCLEOTIDE SEQUENCE [LARGE SCALE GENOMIC DNA]</scope>
    <source>
        <strain evidence="6 7">ATCC 29644</strain>
    </source>
</reference>
<dbReference type="Pfam" id="PF01874">
    <property type="entry name" value="CitG"/>
    <property type="match status" value="1"/>
</dbReference>
<dbReference type="EMBL" id="PUFN01000019">
    <property type="protein sequence ID" value="TDG71877.1"/>
    <property type="molecule type" value="Genomic_DNA"/>
</dbReference>